<keyword evidence="11" id="KW-0863">Zinc-finger</keyword>
<dbReference type="Gene3D" id="4.10.60.10">
    <property type="entry name" value="Zinc finger, CCHC-type"/>
    <property type="match status" value="1"/>
</dbReference>
<dbReference type="FunFam" id="3.30.70.270:FF:000020">
    <property type="entry name" value="Transposon Tf2-6 polyprotein-like Protein"/>
    <property type="match status" value="1"/>
</dbReference>
<dbReference type="GO" id="GO:0004519">
    <property type="term" value="F:endonuclease activity"/>
    <property type="evidence" value="ECO:0007669"/>
    <property type="project" value="UniProtKB-KW"/>
</dbReference>
<evidence type="ECO:0000313" key="17">
    <source>
        <dbReference type="Proteomes" id="UP000829196"/>
    </source>
</evidence>
<feature type="domain" description="CCHC-type" evidence="13">
    <location>
        <begin position="419"/>
        <end position="435"/>
    </location>
</feature>
<evidence type="ECO:0000256" key="5">
    <source>
        <dbReference type="ARBA" id="ARBA00022722"/>
    </source>
</evidence>
<keyword evidence="3" id="KW-0808">Transferase</keyword>
<feature type="compositionally biased region" description="Basic and acidic residues" evidence="12">
    <location>
        <begin position="158"/>
        <end position="168"/>
    </location>
</feature>
<dbReference type="Pfam" id="PF17917">
    <property type="entry name" value="RT_RNaseH"/>
    <property type="match status" value="1"/>
</dbReference>
<dbReference type="Proteomes" id="UP000829196">
    <property type="component" value="Unassembled WGS sequence"/>
</dbReference>
<dbReference type="GO" id="GO:0015074">
    <property type="term" value="P:DNA integration"/>
    <property type="evidence" value="ECO:0007669"/>
    <property type="project" value="InterPro"/>
</dbReference>
<dbReference type="Pfam" id="PF17919">
    <property type="entry name" value="RT_RNaseH_2"/>
    <property type="match status" value="1"/>
</dbReference>
<dbReference type="PROSITE" id="PS50158">
    <property type="entry name" value="ZF_CCHC"/>
    <property type="match status" value="1"/>
</dbReference>
<dbReference type="InterPro" id="IPR043502">
    <property type="entry name" value="DNA/RNA_pol_sf"/>
</dbReference>
<dbReference type="FunFam" id="3.30.420.10:FF:000032">
    <property type="entry name" value="Retrovirus-related Pol polyprotein from transposon 297-like Protein"/>
    <property type="match status" value="1"/>
</dbReference>
<dbReference type="CDD" id="cd00303">
    <property type="entry name" value="retropepsin_like"/>
    <property type="match status" value="1"/>
</dbReference>
<feature type="domain" description="Reverse transcriptase" evidence="14">
    <location>
        <begin position="693"/>
        <end position="872"/>
    </location>
</feature>
<dbReference type="InterPro" id="IPR000477">
    <property type="entry name" value="RT_dom"/>
</dbReference>
<organism evidence="16 17">
    <name type="scientific">Dendrobium nobile</name>
    <name type="common">Orchid</name>
    <dbReference type="NCBI Taxonomy" id="94219"/>
    <lineage>
        <taxon>Eukaryota</taxon>
        <taxon>Viridiplantae</taxon>
        <taxon>Streptophyta</taxon>
        <taxon>Embryophyta</taxon>
        <taxon>Tracheophyta</taxon>
        <taxon>Spermatophyta</taxon>
        <taxon>Magnoliopsida</taxon>
        <taxon>Liliopsida</taxon>
        <taxon>Asparagales</taxon>
        <taxon>Orchidaceae</taxon>
        <taxon>Epidendroideae</taxon>
        <taxon>Malaxideae</taxon>
        <taxon>Dendrobiinae</taxon>
        <taxon>Dendrobium</taxon>
    </lineage>
</organism>
<evidence type="ECO:0000256" key="2">
    <source>
        <dbReference type="ARBA" id="ARBA00022670"/>
    </source>
</evidence>
<dbReference type="InterPro" id="IPR036397">
    <property type="entry name" value="RNaseH_sf"/>
</dbReference>
<dbReference type="Pfam" id="PF24626">
    <property type="entry name" value="SH3_Tf2-1"/>
    <property type="match status" value="1"/>
</dbReference>
<dbReference type="Gene3D" id="3.10.10.10">
    <property type="entry name" value="HIV Type 1 Reverse Transcriptase, subunit A, domain 1"/>
    <property type="match status" value="1"/>
</dbReference>
<feature type="region of interest" description="Disordered" evidence="12">
    <location>
        <begin position="134"/>
        <end position="175"/>
    </location>
</feature>
<dbReference type="FunFam" id="1.10.340.70:FF:000001">
    <property type="entry name" value="Retrovirus-related Pol polyprotein from transposon gypsy-like Protein"/>
    <property type="match status" value="1"/>
</dbReference>
<dbReference type="InterPro" id="IPR056924">
    <property type="entry name" value="SH3_Tf2-1"/>
</dbReference>
<dbReference type="Gene3D" id="3.30.420.10">
    <property type="entry name" value="Ribonuclease H-like superfamily/Ribonuclease H"/>
    <property type="match status" value="1"/>
</dbReference>
<dbReference type="Gene3D" id="2.40.70.10">
    <property type="entry name" value="Acid Proteases"/>
    <property type="match status" value="1"/>
</dbReference>
<dbReference type="SMART" id="SM00343">
    <property type="entry name" value="ZnF_C2HC"/>
    <property type="match status" value="1"/>
</dbReference>
<sequence>MCVKEEKMRRNDGNRDTLGIGSIQWMACDVSYPGYQGSHTIWYQSSVSSLMAEGSKRPAVEEDHSLEAMWATQANIARQLETLTAEFFRFTAEMRTEIRSLRTNRAQPPLVRPVAPATTPVLRPYRGRRFHTTVPTVSDSEEEGELQQPLEVSDSTEEDRTNYYEQPRRYPAPPRQQGEFRIKLDIPFFDGRLHIEDYLDWERAVEAFFDYMEIAPEKQVKYVACRLKGGAGAWWMQLLQSRRREGKGNVTSWYRMKRLLRGHFLPTDFEQMLYLQYQHCSQGARTVSEYTEEFYRLSARNNLSESEAQLVARYIGGLREAIQDKLEMNSVWTISQAVNYALKAEMQLNRHTNGSIHRRYSAEHSGEVSKPPATSGIKPTMTSPGGAGILGAEPKPPTVVRPKFPTRDNNSYAKPTTLKCYRCFQPGHKSNDCPNRQQLQLLEGEPEGEPQDAEFVNEQDFEDLQADDGEPVACVLQKLLIAPRQNNNSQRHSIFRTRCTISGSVCDVLIDNGCTENIISRSVVQKLHLKTTRNPSPYIGKSYVCEVLCDFDVGAIHDGRANTYSFEWKQRKIRLLPRSSQEGERGNPEKSAMYIVSGSILLDSWKESSLMWALVASSADGTSNSPEVPTAVKDILQQYRDVWPAELPNKLPPLRDLQHQIDFQPGANLPNLPHYKMSPAEHAALQNIVDDLLQKQLIQPSLSPCAVPALLVPKKDGTWRMCVDSRAINKITINYRFPVPRLEDMLDKLTGATVFSKLDLRSGYHQIRIRPGDEWKTAFKTREGLFEWRVMPFGLCNAPATFMRLMNEILKPVLGKHCVVYFDDILVYSKSLADHRLHLSSIFEILRKHQLYINFPKCEFATGEVHFLGFIVSHRGVLMDPQKVLAITEWPTPRTITEVRSFIGLANFYRRFIKGFSIIVAPITNCLKEKSLQWTPEQERSFQTLKAALTSAPVLAIPDFNKPFHIDTDASAVGELYAVVRALKQWEHYLLHQDFILSSDNHALQFINSQKTMNKMHARWLSFLQRFSFVLKHKSGTQNRVADALSRRTALLTRLQVDTPGLEALQDLYPTDPDFAEPWNALSSNSPTPFQDYSIRHNFLFKGNVLCVPASSWREYLIKELHSEGLSAHAGKAKTLEQMKDRFYWPHLNRDVNRFVERCPVCQIYKGNAQNTGFYTPLPVPNSIWEDVSMDFVLGLPRTKHGADSIMVVVDRFSKMAHFLACKKTFDALNVAILFFKEIVRLHGLPRNITSDRDVKFVSHFWRELWKRLRTEIKLSSAYHPQTDGQTEVVNRTLGNMLRCLAHEHPKQWDDYLGQAEFAYNAMSNRSTGQCPFSIVYTKCPNHLVDITVLPNCKSKAATNTSEIYTQLLQDVKDKLEAANTHYKQQADLHRRKQIFHPGDLVMVRLRKERFPPGTYSKLSPRMIGPVPIIRRINDNAYNVDLPPNYLTPSTFNVSDIFAYHSPDAGIVQVNSSGEESPAAGET</sequence>
<keyword evidence="11" id="KW-0862">Zinc</keyword>
<dbReference type="InterPro" id="IPR036875">
    <property type="entry name" value="Znf_CCHC_sf"/>
</dbReference>
<dbReference type="SUPFAM" id="SSF53098">
    <property type="entry name" value="Ribonuclease H-like"/>
    <property type="match status" value="1"/>
</dbReference>
<evidence type="ECO:0000256" key="1">
    <source>
        <dbReference type="ARBA" id="ARBA00012493"/>
    </source>
</evidence>
<dbReference type="EC" id="2.7.7.49" evidence="1"/>
<accession>A0A8T3BT57</accession>
<dbReference type="SUPFAM" id="SSF57756">
    <property type="entry name" value="Retrovirus zinc finger-like domains"/>
    <property type="match status" value="1"/>
</dbReference>
<evidence type="ECO:0000259" key="14">
    <source>
        <dbReference type="PROSITE" id="PS50878"/>
    </source>
</evidence>
<dbReference type="PANTHER" id="PTHR35046:SF26">
    <property type="entry name" value="RNA-DIRECTED DNA POLYMERASE"/>
    <property type="match status" value="1"/>
</dbReference>
<keyword evidence="11" id="KW-0479">Metal-binding</keyword>
<protein>
    <recommendedName>
        <fullName evidence="1">RNA-directed DNA polymerase</fullName>
        <ecNumber evidence="1">2.7.7.49</ecNumber>
    </recommendedName>
</protein>
<dbReference type="Gene3D" id="3.30.70.270">
    <property type="match status" value="2"/>
</dbReference>
<feature type="domain" description="Integrase catalytic" evidence="15">
    <location>
        <begin position="1175"/>
        <end position="1340"/>
    </location>
</feature>
<evidence type="ECO:0000313" key="16">
    <source>
        <dbReference type="EMBL" id="KAI0520448.1"/>
    </source>
</evidence>
<proteinExistence type="predicted"/>
<keyword evidence="6" id="KW-0064">Aspartyl protease</keyword>
<dbReference type="SMR" id="A0A8T3BT57"/>
<evidence type="ECO:0000256" key="7">
    <source>
        <dbReference type="ARBA" id="ARBA00022759"/>
    </source>
</evidence>
<evidence type="ECO:0000256" key="11">
    <source>
        <dbReference type="PROSITE-ProRule" id="PRU00047"/>
    </source>
</evidence>
<dbReference type="Pfam" id="PF00098">
    <property type="entry name" value="zf-CCHC"/>
    <property type="match status" value="1"/>
</dbReference>
<dbReference type="InterPro" id="IPR012337">
    <property type="entry name" value="RNaseH-like_sf"/>
</dbReference>
<dbReference type="SUPFAM" id="SSF56672">
    <property type="entry name" value="DNA/RNA polymerases"/>
    <property type="match status" value="1"/>
</dbReference>
<dbReference type="EMBL" id="JAGYWB010000006">
    <property type="protein sequence ID" value="KAI0520448.1"/>
    <property type="molecule type" value="Genomic_DNA"/>
</dbReference>
<dbReference type="InterPro" id="IPR001584">
    <property type="entry name" value="Integrase_cat-core"/>
</dbReference>
<dbReference type="PANTHER" id="PTHR35046">
    <property type="entry name" value="ZINC KNUCKLE (CCHC-TYPE) FAMILY PROTEIN"/>
    <property type="match status" value="1"/>
</dbReference>
<evidence type="ECO:0000256" key="3">
    <source>
        <dbReference type="ARBA" id="ARBA00022679"/>
    </source>
</evidence>
<evidence type="ECO:0000256" key="8">
    <source>
        <dbReference type="ARBA" id="ARBA00022801"/>
    </source>
</evidence>
<dbReference type="InterPro" id="IPR041577">
    <property type="entry name" value="RT_RNaseH_2"/>
</dbReference>
<dbReference type="Pfam" id="PF00078">
    <property type="entry name" value="RVT_1"/>
    <property type="match status" value="1"/>
</dbReference>
<comment type="caution">
    <text evidence="16">The sequence shown here is derived from an EMBL/GenBank/DDBJ whole genome shotgun (WGS) entry which is preliminary data.</text>
</comment>
<evidence type="ECO:0000259" key="13">
    <source>
        <dbReference type="PROSITE" id="PS50158"/>
    </source>
</evidence>
<evidence type="ECO:0000256" key="10">
    <source>
        <dbReference type="ARBA" id="ARBA00023125"/>
    </source>
</evidence>
<dbReference type="InterPro" id="IPR041373">
    <property type="entry name" value="RT_RNaseH"/>
</dbReference>
<dbReference type="GO" id="GO:0006508">
    <property type="term" value="P:proteolysis"/>
    <property type="evidence" value="ECO:0007669"/>
    <property type="project" value="UniProtKB-KW"/>
</dbReference>
<dbReference type="InterPro" id="IPR005162">
    <property type="entry name" value="Retrotrans_gag_dom"/>
</dbReference>
<dbReference type="InterPro" id="IPR043128">
    <property type="entry name" value="Rev_trsase/Diguanyl_cyclase"/>
</dbReference>
<gene>
    <name evidence="16" type="ORF">KFK09_007923</name>
</gene>
<evidence type="ECO:0000256" key="9">
    <source>
        <dbReference type="ARBA" id="ARBA00022918"/>
    </source>
</evidence>
<keyword evidence="8" id="KW-0378">Hydrolase</keyword>
<name>A0A8T3BT57_DENNO</name>
<dbReference type="PROSITE" id="PS50994">
    <property type="entry name" value="INTEGRASE"/>
    <property type="match status" value="1"/>
</dbReference>
<evidence type="ECO:0000256" key="4">
    <source>
        <dbReference type="ARBA" id="ARBA00022695"/>
    </source>
</evidence>
<dbReference type="GO" id="GO:0008270">
    <property type="term" value="F:zinc ion binding"/>
    <property type="evidence" value="ECO:0007669"/>
    <property type="project" value="UniProtKB-KW"/>
</dbReference>
<dbReference type="InterPro" id="IPR021109">
    <property type="entry name" value="Peptidase_aspartic_dom_sf"/>
</dbReference>
<evidence type="ECO:0000256" key="12">
    <source>
        <dbReference type="SAM" id="MobiDB-lite"/>
    </source>
</evidence>
<keyword evidence="5" id="KW-0540">Nuclease</keyword>
<reference evidence="16" key="1">
    <citation type="journal article" date="2022" name="Front. Genet.">
        <title>Chromosome-Scale Assembly of the Dendrobium nobile Genome Provides Insights Into the Molecular Mechanism of the Biosynthesis of the Medicinal Active Ingredient of Dendrobium.</title>
        <authorList>
            <person name="Xu Q."/>
            <person name="Niu S.-C."/>
            <person name="Li K.-L."/>
            <person name="Zheng P.-J."/>
            <person name="Zhang X.-J."/>
            <person name="Jia Y."/>
            <person name="Liu Y."/>
            <person name="Niu Y.-X."/>
            <person name="Yu L.-H."/>
            <person name="Chen D.-F."/>
            <person name="Zhang G.-Q."/>
        </authorList>
    </citation>
    <scope>NUCLEOTIDE SEQUENCE</scope>
    <source>
        <tissue evidence="16">Leaf</tissue>
    </source>
</reference>
<dbReference type="InterPro" id="IPR041588">
    <property type="entry name" value="Integrase_H2C2"/>
</dbReference>
<dbReference type="GO" id="GO:0003964">
    <property type="term" value="F:RNA-directed DNA polymerase activity"/>
    <property type="evidence" value="ECO:0007669"/>
    <property type="project" value="UniProtKB-KW"/>
</dbReference>
<dbReference type="PROSITE" id="PS50878">
    <property type="entry name" value="RT_POL"/>
    <property type="match status" value="1"/>
</dbReference>
<dbReference type="FunFam" id="3.10.10.10:FF:000007">
    <property type="entry name" value="Retrovirus-related Pol polyprotein from transposon 17.6-like Protein"/>
    <property type="match status" value="1"/>
</dbReference>
<dbReference type="Pfam" id="PF17921">
    <property type="entry name" value="Integrase_H2C2"/>
    <property type="match status" value="1"/>
</dbReference>
<dbReference type="InterPro" id="IPR001878">
    <property type="entry name" value="Znf_CCHC"/>
</dbReference>
<dbReference type="Pfam" id="PF03732">
    <property type="entry name" value="Retrotrans_gag"/>
    <property type="match status" value="1"/>
</dbReference>
<dbReference type="OrthoDB" id="407598at2759"/>
<keyword evidence="7" id="KW-0255">Endonuclease</keyword>
<dbReference type="GO" id="GO:0004190">
    <property type="term" value="F:aspartic-type endopeptidase activity"/>
    <property type="evidence" value="ECO:0007669"/>
    <property type="project" value="UniProtKB-KW"/>
</dbReference>
<dbReference type="CDD" id="cd09274">
    <property type="entry name" value="RNase_HI_RT_Ty3"/>
    <property type="match status" value="1"/>
</dbReference>
<dbReference type="CDD" id="cd01647">
    <property type="entry name" value="RT_LTR"/>
    <property type="match status" value="1"/>
</dbReference>
<feature type="region of interest" description="Disordered" evidence="12">
    <location>
        <begin position="388"/>
        <end position="408"/>
    </location>
</feature>
<evidence type="ECO:0000259" key="15">
    <source>
        <dbReference type="PROSITE" id="PS50994"/>
    </source>
</evidence>
<keyword evidence="2" id="KW-0645">Protease</keyword>
<dbReference type="GO" id="GO:0003677">
    <property type="term" value="F:DNA binding"/>
    <property type="evidence" value="ECO:0007669"/>
    <property type="project" value="UniProtKB-KW"/>
</dbReference>
<evidence type="ECO:0000256" key="6">
    <source>
        <dbReference type="ARBA" id="ARBA00022750"/>
    </source>
</evidence>
<keyword evidence="10" id="KW-0238">DNA-binding</keyword>
<keyword evidence="17" id="KW-1185">Reference proteome</keyword>
<dbReference type="Gene3D" id="1.10.340.70">
    <property type="match status" value="1"/>
</dbReference>
<keyword evidence="9" id="KW-0695">RNA-directed DNA polymerase</keyword>
<keyword evidence="4" id="KW-0548">Nucleotidyltransferase</keyword>